<keyword evidence="2" id="KW-0732">Signal</keyword>
<feature type="chain" id="PRO_5045504414" evidence="2">
    <location>
        <begin position="23"/>
        <end position="187"/>
    </location>
</feature>
<feature type="region of interest" description="Disordered" evidence="1">
    <location>
        <begin position="22"/>
        <end position="42"/>
    </location>
</feature>
<evidence type="ECO:0000313" key="3">
    <source>
        <dbReference type="EMBL" id="UWX65005.1"/>
    </source>
</evidence>
<proteinExistence type="predicted"/>
<evidence type="ECO:0000256" key="2">
    <source>
        <dbReference type="SAM" id="SignalP"/>
    </source>
</evidence>
<gene>
    <name evidence="3" type="ORF">N0D28_04925</name>
</gene>
<protein>
    <submittedName>
        <fullName evidence="3">Uncharacterized protein</fullName>
    </submittedName>
</protein>
<evidence type="ECO:0000256" key="1">
    <source>
        <dbReference type="SAM" id="MobiDB-lite"/>
    </source>
</evidence>
<feature type="signal peptide" evidence="2">
    <location>
        <begin position="1"/>
        <end position="22"/>
    </location>
</feature>
<reference evidence="3" key="1">
    <citation type="submission" date="2022-09" db="EMBL/GenBank/DDBJ databases">
        <title>genome sequence of Deinococcus rubellus.</title>
        <authorList>
            <person name="Srinivasan S."/>
        </authorList>
    </citation>
    <scope>NUCLEOTIDE SEQUENCE</scope>
    <source>
        <strain evidence="3">Ant6</strain>
    </source>
</reference>
<keyword evidence="4" id="KW-1185">Reference proteome</keyword>
<accession>A0ABY5YJL9</accession>
<sequence length="187" mass="19610">MSSFKTFVLLSVLLVGAGTVSAQSEPAPKTPPAASANSSVQSPVTRADLQKFMAVRADEKTALGDSFSSLQTIFDDVRKGNNPSFLQVTGALRQIGGSVGDARAAQKTALGQQNLSSARFRFIRSQINRALGIPSFDLNKVLSKLKGGDFSDLGSTVSTDADPQTKALIEPSRSDLLETAPLGLLGL</sequence>
<dbReference type="RefSeq" id="WP_260561263.1">
    <property type="nucleotide sequence ID" value="NZ_BAABEC010000191.1"/>
</dbReference>
<name>A0ABY5YJL9_9DEIO</name>
<organism evidence="3 4">
    <name type="scientific">Deinococcus rubellus</name>
    <dbReference type="NCBI Taxonomy" id="1889240"/>
    <lineage>
        <taxon>Bacteria</taxon>
        <taxon>Thermotogati</taxon>
        <taxon>Deinococcota</taxon>
        <taxon>Deinococci</taxon>
        <taxon>Deinococcales</taxon>
        <taxon>Deinococcaceae</taxon>
        <taxon>Deinococcus</taxon>
    </lineage>
</organism>
<dbReference type="EMBL" id="CP104213">
    <property type="protein sequence ID" value="UWX65005.1"/>
    <property type="molecule type" value="Genomic_DNA"/>
</dbReference>
<dbReference type="Proteomes" id="UP001060261">
    <property type="component" value="Chromosome"/>
</dbReference>
<evidence type="ECO:0000313" key="4">
    <source>
        <dbReference type="Proteomes" id="UP001060261"/>
    </source>
</evidence>